<evidence type="ECO:0000313" key="2">
    <source>
        <dbReference type="EMBL" id="AZE32916.1"/>
    </source>
</evidence>
<dbReference type="Proteomes" id="UP000280455">
    <property type="component" value="Chromosome"/>
</dbReference>
<evidence type="ECO:0000313" key="3">
    <source>
        <dbReference type="Proteomes" id="UP000280455"/>
    </source>
</evidence>
<name>A0AAD1E9B5_9PSED</name>
<feature type="chain" id="PRO_5041983918" evidence="1">
    <location>
        <begin position="26"/>
        <end position="188"/>
    </location>
</feature>
<organism evidence="2 3">
    <name type="scientific">Pseudomonas chlororaphis subsp. aureofaciens</name>
    <dbReference type="NCBI Taxonomy" id="587851"/>
    <lineage>
        <taxon>Bacteria</taxon>
        <taxon>Pseudomonadati</taxon>
        <taxon>Pseudomonadota</taxon>
        <taxon>Gammaproteobacteria</taxon>
        <taxon>Pseudomonadales</taxon>
        <taxon>Pseudomonadaceae</taxon>
        <taxon>Pseudomonas</taxon>
    </lineage>
</organism>
<dbReference type="AlphaFoldDB" id="A0AAD1E9B5"/>
<proteinExistence type="predicted"/>
<keyword evidence="1" id="KW-0732">Signal</keyword>
<gene>
    <name evidence="2" type="ORF">C4K07_6176</name>
</gene>
<dbReference type="EMBL" id="CP027750">
    <property type="protein sequence ID" value="AZE32916.1"/>
    <property type="molecule type" value="Genomic_DNA"/>
</dbReference>
<protein>
    <submittedName>
        <fullName evidence="2">Uncharacterized protein</fullName>
    </submittedName>
</protein>
<sequence length="188" mass="20946">MKYNKCSSVVLAFLFFVLFVRSAIAEGQQCQINIQIISLESASCQKESGVNIVKLVSTHISPYATDLEKLPTFIMSGGDREDLIRRVGISIEATSPYNRLIELPYPEKVIDFSNVPKSAELKIAQKGWRLLDMKSVVYGGSEEEEGAGLVCITLEKEIRGEVVVVSQCNSFYESDISRLKEILESIDD</sequence>
<evidence type="ECO:0000256" key="1">
    <source>
        <dbReference type="SAM" id="SignalP"/>
    </source>
</evidence>
<accession>A0AAD1E9B5</accession>
<dbReference type="RefSeq" id="WP_124302261.1">
    <property type="nucleotide sequence ID" value="NZ_CP027750.1"/>
</dbReference>
<reference evidence="2 3" key="1">
    <citation type="submission" date="2018-03" db="EMBL/GenBank/DDBJ databases">
        <title>Diversity of phytobeneficial traits revealed by whole-genome analysis of worldwide-isolated phenazine-producing Pseudomonas spp.</title>
        <authorList>
            <person name="Biessy A."/>
            <person name="Novinscak A."/>
            <person name="Blom J."/>
            <person name="Leger G."/>
            <person name="Thomashow L.S."/>
            <person name="Cazorla F.M."/>
            <person name="Josic D."/>
            <person name="Filion M."/>
        </authorList>
    </citation>
    <scope>NUCLEOTIDE SEQUENCE [LARGE SCALE GENOMIC DNA]</scope>
    <source>
        <strain evidence="2 3">ChPhzS24</strain>
    </source>
</reference>
<feature type="signal peptide" evidence="1">
    <location>
        <begin position="1"/>
        <end position="25"/>
    </location>
</feature>